<evidence type="ECO:0000256" key="8">
    <source>
        <dbReference type="ARBA" id="ARBA00023157"/>
    </source>
</evidence>
<dbReference type="OrthoDB" id="2142040at2759"/>
<dbReference type="CDD" id="cd02897">
    <property type="entry name" value="A2M_2"/>
    <property type="match status" value="1"/>
</dbReference>
<evidence type="ECO:0000256" key="5">
    <source>
        <dbReference type="ARBA" id="ARBA00022729"/>
    </source>
</evidence>
<dbReference type="Gene3D" id="3.30.60.30">
    <property type="match status" value="1"/>
</dbReference>
<dbReference type="FunFam" id="6.20.50.160:FF:000002">
    <property type="entry name" value="Thioester-containing protein 2, isoform B"/>
    <property type="match status" value="1"/>
</dbReference>
<dbReference type="FunFam" id="2.60.40.1930:FF:000001">
    <property type="entry name" value="CD109 isoform 3"/>
    <property type="match status" value="1"/>
</dbReference>
<dbReference type="InterPro" id="IPR014756">
    <property type="entry name" value="Ig_E-set"/>
</dbReference>
<dbReference type="FunFam" id="1.50.10.20:FF:000001">
    <property type="entry name" value="CD109 isoform 1"/>
    <property type="match status" value="1"/>
</dbReference>
<dbReference type="InterPro" id="IPR011625">
    <property type="entry name" value="A2M_N_BRD"/>
</dbReference>
<proteinExistence type="inferred from homology"/>
<dbReference type="SMART" id="SM01361">
    <property type="entry name" value="A2M_recep"/>
    <property type="match status" value="1"/>
</dbReference>
<dbReference type="InterPro" id="IPR011626">
    <property type="entry name" value="Alpha-macroglobulin_TED"/>
</dbReference>
<evidence type="ECO:0000313" key="12">
    <source>
        <dbReference type="EMBL" id="KAF6479543.1"/>
    </source>
</evidence>
<evidence type="ECO:0000256" key="6">
    <source>
        <dbReference type="ARBA" id="ARBA00022900"/>
    </source>
</evidence>
<dbReference type="InterPro" id="IPR002890">
    <property type="entry name" value="MG2"/>
</dbReference>
<dbReference type="Gene3D" id="1.50.10.20">
    <property type="match status" value="1"/>
</dbReference>
<dbReference type="SMART" id="SM01360">
    <property type="entry name" value="A2M"/>
    <property type="match status" value="1"/>
</dbReference>
<gene>
    <name evidence="12" type="ORF">HJG59_003261</name>
</gene>
<dbReference type="InterPro" id="IPR009048">
    <property type="entry name" value="A-macroglobulin_rcpt-bd"/>
</dbReference>
<keyword evidence="8" id="KW-1015">Disulfide bond</keyword>
<dbReference type="Pfam" id="PF07677">
    <property type="entry name" value="A2M_recep"/>
    <property type="match status" value="1"/>
</dbReference>
<reference evidence="12 13" key="1">
    <citation type="journal article" date="2020" name="Nature">
        <title>Six reference-quality genomes reveal evolution of bat adaptations.</title>
        <authorList>
            <person name="Jebb D."/>
            <person name="Huang Z."/>
            <person name="Pippel M."/>
            <person name="Hughes G.M."/>
            <person name="Lavrichenko K."/>
            <person name="Devanna P."/>
            <person name="Winkler S."/>
            <person name="Jermiin L.S."/>
            <person name="Skirmuntt E.C."/>
            <person name="Katzourakis A."/>
            <person name="Burkitt-Gray L."/>
            <person name="Ray D.A."/>
            <person name="Sullivan K.A.M."/>
            <person name="Roscito J.G."/>
            <person name="Kirilenko B.M."/>
            <person name="Davalos L.M."/>
            <person name="Corthals A.P."/>
            <person name="Power M.L."/>
            <person name="Jones G."/>
            <person name="Ransome R.D."/>
            <person name="Dechmann D.K.N."/>
            <person name="Locatelli A.G."/>
            <person name="Puechmaille S.J."/>
            <person name="Fedrigo O."/>
            <person name="Jarvis E.D."/>
            <person name="Hiller M."/>
            <person name="Vernes S.C."/>
            <person name="Myers E.W."/>
            <person name="Teeling E.C."/>
        </authorList>
    </citation>
    <scope>NUCLEOTIDE SEQUENCE [LARGE SCALE GENOMIC DNA]</scope>
    <source>
        <strain evidence="12">MMolMol1</strain>
        <tissue evidence="12">Muscle</tissue>
    </source>
</reference>
<dbReference type="SMART" id="SM01359">
    <property type="entry name" value="A2M_N_2"/>
    <property type="match status" value="1"/>
</dbReference>
<dbReference type="InterPro" id="IPR036595">
    <property type="entry name" value="A-macroglobulin_rcpt-bd_sf"/>
</dbReference>
<keyword evidence="4" id="KW-0646">Protease inhibitor</keyword>
<dbReference type="Gene3D" id="6.20.50.160">
    <property type="match status" value="1"/>
</dbReference>
<dbReference type="SUPFAM" id="SSF100895">
    <property type="entry name" value="Kazal-type serine protease inhibitors"/>
    <property type="match status" value="1"/>
</dbReference>
<dbReference type="InterPro" id="IPR013783">
    <property type="entry name" value="Ig-like_fold"/>
</dbReference>
<dbReference type="Proteomes" id="UP000550707">
    <property type="component" value="Unassembled WGS sequence"/>
</dbReference>
<dbReference type="Pfam" id="PF07703">
    <property type="entry name" value="A2M_BRD"/>
    <property type="match status" value="1"/>
</dbReference>
<dbReference type="InterPro" id="IPR041813">
    <property type="entry name" value="A2M_TED"/>
</dbReference>
<keyword evidence="3" id="KW-0964">Secreted</keyword>
<dbReference type="InterPro" id="IPR022041">
    <property type="entry name" value="Methyltransf_FA"/>
</dbReference>
<evidence type="ECO:0000256" key="10">
    <source>
        <dbReference type="SAM" id="MobiDB-lite"/>
    </source>
</evidence>
<keyword evidence="5" id="KW-0732">Signal</keyword>
<keyword evidence="7" id="KW-0882">Thioester bond</keyword>
<dbReference type="Pfam" id="PF01835">
    <property type="entry name" value="MG2"/>
    <property type="match status" value="1"/>
</dbReference>
<protein>
    <submittedName>
        <fullName evidence="12">C3 and PZP like alpha-2-macroglobulin domain containing 8</fullName>
    </submittedName>
</protein>
<dbReference type="FunCoup" id="A0A7J8I4N1">
    <property type="interactions" value="16"/>
</dbReference>
<dbReference type="EMBL" id="JACASF010000004">
    <property type="protein sequence ID" value="KAF6479543.1"/>
    <property type="molecule type" value="Genomic_DNA"/>
</dbReference>
<dbReference type="Gene3D" id="2.60.40.1940">
    <property type="match status" value="1"/>
</dbReference>
<dbReference type="PANTHER" id="PTHR11412">
    <property type="entry name" value="MACROGLOBULIN / COMPLEMENT"/>
    <property type="match status" value="1"/>
</dbReference>
<evidence type="ECO:0000256" key="3">
    <source>
        <dbReference type="ARBA" id="ARBA00022525"/>
    </source>
</evidence>
<dbReference type="SMART" id="SM01419">
    <property type="entry name" value="Thiol-ester_cl"/>
    <property type="match status" value="1"/>
</dbReference>
<keyword evidence="13" id="KW-1185">Reference proteome</keyword>
<comment type="subcellular location">
    <subcellularLocation>
        <location evidence="1">Secreted</location>
    </subcellularLocation>
</comment>
<dbReference type="InterPro" id="IPR036058">
    <property type="entry name" value="Kazal_dom_sf"/>
</dbReference>
<sequence length="1838" mass="202156">MAPGARQGGCEQRTPDGAAGTEVLGPQTRPNTAPAPSLGAASPWSGKMWGALLGPLLRLLLLLLSPRDGVHAAQPQAPGYLITAPSVFRSGVEEVISVTIFNSPREVMVQAQLVAQGEAVAWIQGAILDKGTIKLKVPMGLRGQALLKVWGQSRRAGEGPLFHNQTSVTVDGRGASVFIQTDKPVYRPQHRVLINVFTVTPDLRPISEKLKAYILDPRGSRMMEWRHLEPVCCGIINMTFPLSDQPVLGEWFIFVEMQGHVYNKSFEVQKYVLPKFELLIDPPRYIRDMDTCETGTVQARYTFGKPVSGTLMINMTVNGVGYYSQEVGCPILRTMKIHGSQDFNICARDMIPADIPEHFRGRVSIWATVTTMDGSQQVAFDDSTPVQKQLVDIRYSKVTRKQFKPGLSYVGMVELSYPDGSPAEGVTVQIKAELTPKDNIYTTESVSRGGLVGFEIPSIPTSAQHVWLETKVTALNGKPVGTQYLPSYLSLSSWYSPSQCYLQLQPPSQPLQVGKESQFFVKSTCPCNFTLYYEVAARGNIVLSGQQPAHVTQQRSRRAALETPIRFAHLSETEPPQAPAAELNVCMTSLQLAVTPSMVPLGRLLVFYIRDNGEGVADSLQFTVETSFENQVSLIYSVNETQPGEVIDLRVKAARGSCVCVALVDKSVYLLRSGFRLTPAQVFQELEEYDVADAFRVSWEDGPFWGAGLTSRRRRRSFIFPWLWGVTKDSGFAFTETGLVVMTDLVSLNHRQDGGLYTDEAVLAFQPHTGSLVAVPSSRQPARAEKRKRTFFPETWLWHCLNVSDPSGEETFSVQVPDSITSWVGEAVGLSSAWGLGIAKPSLLKTFKPFFVDFTLPSHVVRGEQVKIPLSIYNYMGTCTEVYVKISVPKGTQFVGHPGKRHLTKKMCVASGETEPIWVVLSFSNLGLSNITAKVLAYGETSCCRDGKSVKHTEENYADRRVPIGRDHLRRCVIVEPEGAPRTYTYSAFFCPNERVHISTPNKYEFQYVQRPQRLTHFDLAVRAHNDARVALSPGPQDTAEMIEIVLGGHQNSRSWISTSKMGEPVVSTHTAKILSWDEFRTFWISWHRGLIQVGYGSEPSSESAIMTWTLPKAPEVQFIGFSTGWGSMGEFRIWRKMEVDESYSEAFTLGVPHSAIPGSERAAASIIGDVMGPTLSHLSNLLRLPFGCGEQNMIHFAPNVFVLKYLQKTRQLSPEVERETTDYLVQGYQRQLTYKHQDGSYSAFGDRDASGSMWLTAFVLKSFAQARSFIFIDPQELAATKGWLVRQQQVDGSFPAIGRILNKDIQGGIHGTVPLTAYVVAALLETDVASEEEKAAIARAQHFLESSVALASDPYISALTAYALTLLRSPAAPMALRKLRNLAITQDGVTHWSLTGSQDRDKDTILSFSDGVSQAVVSAEVEMTAYALLTYTLLGDMASALPVVKWLSQQRNALGGFSSTQDTCVALQALAEYAILSYAGGVNLTVSLASTNLDYQETFELHRANQKVLHTAVIPSLPTGLFVSAKGEGCCLMQIDVTYNVPDPVAKPSFQLFVSLQEPEADRPRHPAPASSANDDDPAADLHHQEYQVTLEVCTRWLHAGSSNMAVLEVPLLSGFRADMESLEQLLLDQHMALKRYEVAGHRVFFYFDEISGRCLTCVQFRALREHVVGRTSALPISVYDYYEPAFEATRFYNVSARSPLARELCAGPACNEVERSAAQGPGWSPGERGPAADPEEGAAVTRCDCARDCGARGDPVCGSDGVVYTSACHLQEAACHGGVRLEPAPPGRCSLEQPTPASAYNYNYDPVPLDPGHLSVSHEAMDLEGEAEDSQSGFSS</sequence>
<dbReference type="GO" id="GO:0004867">
    <property type="term" value="F:serine-type endopeptidase inhibitor activity"/>
    <property type="evidence" value="ECO:0007669"/>
    <property type="project" value="UniProtKB-KW"/>
</dbReference>
<dbReference type="InterPro" id="IPR041555">
    <property type="entry name" value="MG3"/>
</dbReference>
<dbReference type="Gene3D" id="2.20.130.20">
    <property type="match status" value="1"/>
</dbReference>
<dbReference type="Pfam" id="PF17789">
    <property type="entry name" value="MG4"/>
    <property type="match status" value="1"/>
</dbReference>
<accession>A0A7J8I4N1</accession>
<dbReference type="SMART" id="SM00280">
    <property type="entry name" value="KAZAL"/>
    <property type="match status" value="1"/>
</dbReference>
<dbReference type="Gene3D" id="2.60.120.1540">
    <property type="match status" value="1"/>
</dbReference>
<evidence type="ECO:0000256" key="4">
    <source>
        <dbReference type="ARBA" id="ARBA00022690"/>
    </source>
</evidence>
<dbReference type="InterPro" id="IPR050473">
    <property type="entry name" value="A2M/Complement_sys"/>
</dbReference>
<dbReference type="PANTHER" id="PTHR11412:SF139">
    <property type="entry name" value="C3 AND PZP-LIKE ALPHA-2-MACROGLOBULIN DOMAIN-CONTAINING PROTEIN 8"/>
    <property type="match status" value="1"/>
</dbReference>
<dbReference type="GO" id="GO:0005615">
    <property type="term" value="C:extracellular space"/>
    <property type="evidence" value="ECO:0007669"/>
    <property type="project" value="InterPro"/>
</dbReference>
<evidence type="ECO:0000259" key="11">
    <source>
        <dbReference type="PROSITE" id="PS51465"/>
    </source>
</evidence>
<dbReference type="InterPro" id="IPR019742">
    <property type="entry name" value="MacrogloblnA2_CS"/>
</dbReference>
<feature type="region of interest" description="Disordered" evidence="10">
    <location>
        <begin position="1"/>
        <end position="39"/>
    </location>
</feature>
<evidence type="ECO:0000256" key="7">
    <source>
        <dbReference type="ARBA" id="ARBA00022966"/>
    </source>
</evidence>
<dbReference type="Gene3D" id="2.60.40.1930">
    <property type="match status" value="2"/>
</dbReference>
<dbReference type="InParanoid" id="A0A7J8I4N1"/>
<dbReference type="Pfam" id="PF00207">
    <property type="entry name" value="A2M"/>
    <property type="match status" value="1"/>
</dbReference>
<dbReference type="InterPro" id="IPR008930">
    <property type="entry name" value="Terpenoid_cyclase/PrenylTrfase"/>
</dbReference>
<dbReference type="PROSITE" id="PS00477">
    <property type="entry name" value="ALPHA_2_MACROGLOBULIN"/>
    <property type="match status" value="1"/>
</dbReference>
<dbReference type="SUPFAM" id="SSF48239">
    <property type="entry name" value="Terpenoid cyclases/Protein prenyltransferases"/>
    <property type="match status" value="1"/>
</dbReference>
<evidence type="ECO:0000256" key="1">
    <source>
        <dbReference type="ARBA" id="ARBA00004613"/>
    </source>
</evidence>
<dbReference type="InterPro" id="IPR001599">
    <property type="entry name" value="Macroglobln_a2"/>
</dbReference>
<name>A0A7J8I4N1_MOLMO</name>
<dbReference type="Pfam" id="PF07678">
    <property type="entry name" value="TED_complement"/>
    <property type="match status" value="1"/>
</dbReference>
<dbReference type="InterPro" id="IPR047565">
    <property type="entry name" value="Alpha-macroglob_thiol-ester_cl"/>
</dbReference>
<dbReference type="Gene3D" id="2.60.40.690">
    <property type="entry name" value="Alpha-macroglobulin, receptor-binding domain"/>
    <property type="match status" value="1"/>
</dbReference>
<feature type="region of interest" description="Disordered" evidence="10">
    <location>
        <begin position="1813"/>
        <end position="1838"/>
    </location>
</feature>
<evidence type="ECO:0000313" key="13">
    <source>
        <dbReference type="Proteomes" id="UP000550707"/>
    </source>
</evidence>
<keyword evidence="6" id="KW-0722">Serine protease inhibitor</keyword>
<feature type="domain" description="Kazal-like" evidence="11">
    <location>
        <begin position="1739"/>
        <end position="1793"/>
    </location>
</feature>
<dbReference type="SUPFAM" id="SSF49410">
    <property type="entry name" value="Alpha-macroglobulin receptor domain"/>
    <property type="match status" value="1"/>
</dbReference>
<dbReference type="Pfam" id="PF12248">
    <property type="entry name" value="Methyltransf_FA"/>
    <property type="match status" value="1"/>
</dbReference>
<evidence type="ECO:0000256" key="2">
    <source>
        <dbReference type="ARBA" id="ARBA00010952"/>
    </source>
</evidence>
<dbReference type="Pfam" id="PF07648">
    <property type="entry name" value="Kazal_2"/>
    <property type="match status" value="1"/>
</dbReference>
<dbReference type="InterPro" id="IPR002350">
    <property type="entry name" value="Kazal_dom"/>
</dbReference>
<evidence type="ECO:0000256" key="9">
    <source>
        <dbReference type="ARBA" id="ARBA00023180"/>
    </source>
</evidence>
<organism evidence="12 13">
    <name type="scientific">Molossus molossus</name>
    <name type="common">Pallas' mastiff bat</name>
    <name type="synonym">Vespertilio molossus</name>
    <dbReference type="NCBI Taxonomy" id="27622"/>
    <lineage>
        <taxon>Eukaryota</taxon>
        <taxon>Metazoa</taxon>
        <taxon>Chordata</taxon>
        <taxon>Craniata</taxon>
        <taxon>Vertebrata</taxon>
        <taxon>Euteleostomi</taxon>
        <taxon>Mammalia</taxon>
        <taxon>Eutheria</taxon>
        <taxon>Laurasiatheria</taxon>
        <taxon>Chiroptera</taxon>
        <taxon>Yangochiroptera</taxon>
        <taxon>Molossidae</taxon>
        <taxon>Molossus</taxon>
    </lineage>
</organism>
<comment type="caution">
    <text evidence="12">The sequence shown here is derived from an EMBL/GenBank/DDBJ whole genome shotgun (WGS) entry which is preliminary data.</text>
</comment>
<comment type="similarity">
    <text evidence="2">Belongs to the protease inhibitor I39 (alpha-2-macroglobulin) family.</text>
</comment>
<dbReference type="SUPFAM" id="SSF81296">
    <property type="entry name" value="E set domains"/>
    <property type="match status" value="1"/>
</dbReference>
<dbReference type="Pfam" id="PF17791">
    <property type="entry name" value="MG3"/>
    <property type="match status" value="1"/>
</dbReference>
<dbReference type="Gene3D" id="2.60.40.10">
    <property type="entry name" value="Immunoglobulins"/>
    <property type="match status" value="2"/>
</dbReference>
<dbReference type="InterPro" id="IPR040839">
    <property type="entry name" value="MG4"/>
</dbReference>
<keyword evidence="9" id="KW-0325">Glycoprotein</keyword>
<dbReference type="PROSITE" id="PS51465">
    <property type="entry name" value="KAZAL_2"/>
    <property type="match status" value="1"/>
</dbReference>
<dbReference type="CDD" id="cd00104">
    <property type="entry name" value="KAZAL_FS"/>
    <property type="match status" value="1"/>
</dbReference>